<organism evidence="2 3">
    <name type="scientific">Zopfia rhizophila CBS 207.26</name>
    <dbReference type="NCBI Taxonomy" id="1314779"/>
    <lineage>
        <taxon>Eukaryota</taxon>
        <taxon>Fungi</taxon>
        <taxon>Dikarya</taxon>
        <taxon>Ascomycota</taxon>
        <taxon>Pezizomycotina</taxon>
        <taxon>Dothideomycetes</taxon>
        <taxon>Dothideomycetes incertae sedis</taxon>
        <taxon>Zopfiaceae</taxon>
        <taxon>Zopfia</taxon>
    </lineage>
</organism>
<feature type="compositionally biased region" description="Basic and acidic residues" evidence="1">
    <location>
        <begin position="373"/>
        <end position="387"/>
    </location>
</feature>
<feature type="region of interest" description="Disordered" evidence="1">
    <location>
        <begin position="405"/>
        <end position="434"/>
    </location>
</feature>
<feature type="compositionally biased region" description="Basic and acidic residues" evidence="1">
    <location>
        <begin position="79"/>
        <end position="90"/>
    </location>
</feature>
<accession>A0A6A6DS37</accession>
<evidence type="ECO:0000313" key="2">
    <source>
        <dbReference type="EMBL" id="KAF2181675.1"/>
    </source>
</evidence>
<feature type="compositionally biased region" description="Acidic residues" evidence="1">
    <location>
        <begin position="418"/>
        <end position="428"/>
    </location>
</feature>
<feature type="region of interest" description="Disordered" evidence="1">
    <location>
        <begin position="75"/>
        <end position="196"/>
    </location>
</feature>
<feature type="region of interest" description="Disordered" evidence="1">
    <location>
        <begin position="1"/>
        <end position="39"/>
    </location>
</feature>
<gene>
    <name evidence="2" type="ORF">K469DRAFT_713279</name>
</gene>
<evidence type="ECO:0000256" key="1">
    <source>
        <dbReference type="SAM" id="MobiDB-lite"/>
    </source>
</evidence>
<dbReference type="AlphaFoldDB" id="A0A6A6DS37"/>
<dbReference type="EMBL" id="ML994651">
    <property type="protein sequence ID" value="KAF2181675.1"/>
    <property type="molecule type" value="Genomic_DNA"/>
</dbReference>
<feature type="region of interest" description="Disordered" evidence="1">
    <location>
        <begin position="371"/>
        <end position="390"/>
    </location>
</feature>
<evidence type="ECO:0000313" key="3">
    <source>
        <dbReference type="Proteomes" id="UP000800200"/>
    </source>
</evidence>
<feature type="compositionally biased region" description="Basic and acidic residues" evidence="1">
    <location>
        <begin position="137"/>
        <end position="152"/>
    </location>
</feature>
<dbReference type="OrthoDB" id="2351940at2759"/>
<dbReference type="Proteomes" id="UP000800200">
    <property type="component" value="Unassembled WGS sequence"/>
</dbReference>
<feature type="compositionally biased region" description="Low complexity" evidence="1">
    <location>
        <begin position="118"/>
        <end position="129"/>
    </location>
</feature>
<keyword evidence="3" id="KW-1185">Reference proteome</keyword>
<name>A0A6A6DS37_9PEZI</name>
<proteinExistence type="predicted"/>
<reference evidence="2" key="1">
    <citation type="journal article" date="2020" name="Stud. Mycol.">
        <title>101 Dothideomycetes genomes: a test case for predicting lifestyles and emergence of pathogens.</title>
        <authorList>
            <person name="Haridas S."/>
            <person name="Albert R."/>
            <person name="Binder M."/>
            <person name="Bloem J."/>
            <person name="Labutti K."/>
            <person name="Salamov A."/>
            <person name="Andreopoulos B."/>
            <person name="Baker S."/>
            <person name="Barry K."/>
            <person name="Bills G."/>
            <person name="Bluhm B."/>
            <person name="Cannon C."/>
            <person name="Castanera R."/>
            <person name="Culley D."/>
            <person name="Daum C."/>
            <person name="Ezra D."/>
            <person name="Gonzalez J."/>
            <person name="Henrissat B."/>
            <person name="Kuo A."/>
            <person name="Liang C."/>
            <person name="Lipzen A."/>
            <person name="Lutzoni F."/>
            <person name="Magnuson J."/>
            <person name="Mondo S."/>
            <person name="Nolan M."/>
            <person name="Ohm R."/>
            <person name="Pangilinan J."/>
            <person name="Park H.-J."/>
            <person name="Ramirez L."/>
            <person name="Alfaro M."/>
            <person name="Sun H."/>
            <person name="Tritt A."/>
            <person name="Yoshinaga Y."/>
            <person name="Zwiers L.-H."/>
            <person name="Turgeon B."/>
            <person name="Goodwin S."/>
            <person name="Spatafora J."/>
            <person name="Crous P."/>
            <person name="Grigoriev I."/>
        </authorList>
    </citation>
    <scope>NUCLEOTIDE SEQUENCE</scope>
    <source>
        <strain evidence="2">CBS 207.26</strain>
    </source>
</reference>
<feature type="compositionally biased region" description="Low complexity" evidence="1">
    <location>
        <begin position="9"/>
        <end position="38"/>
    </location>
</feature>
<protein>
    <submittedName>
        <fullName evidence="2">Uncharacterized protein</fullName>
    </submittedName>
</protein>
<sequence>MPRPPVSPPSTSSPFVSGNFDFPPASTSPPAASRSTSSFLDQLDQFRQTLGREREQERAVREAALSEFNDLWATIPDEMPSRRPRVEPPRRRPPRRTVPSEGEPRDSNSLRRVPAPPTTTNRPRATPSERYLRRSRLLREQRSTEMDLRDDSLPVPPDPLTYVPSGVSRSHSPPSELDGPRRQTKRRKLDHHTNPAPAYDGFKYGYKGQVVPGRLKMEIVSCDGGEYKEYNSQGLYKIQNVLKNDKSVYCTQSSRCNLLLKHIGDTTFSLEKVVIKAPDRGFTAPIQEGLIFVSMSSDELLSGTAGYKIEYESPSPHRSDTPSSLGEQRLSLREAVEDTYVWENSRQGREEAMEEQIERLELHNRIRANRARRREEIRSRGSQHDSSADNCEYPSQELYAVAAGVSAPTPPPFTITTESDDDSGEEEQPSAAIMADRLRRESRWRPDTDEDEDDLIYPFPPPRRAFPLDSVFETHNERQSRIGRALDSLSASRLRTPSRIEPKDILADSEGLISPHARFFIAKHKNKITIKFHPAVSGKFILLKLWSPMHDGNIDIESVQFHGYSGPRYFPAIQPC</sequence>